<dbReference type="PANTHER" id="PTHR34075">
    <property type="entry name" value="BLR3430 PROTEIN"/>
    <property type="match status" value="1"/>
</dbReference>
<accession>A0A3N1D363</accession>
<dbReference type="InterPro" id="IPR022002">
    <property type="entry name" value="ChsH2_Znr"/>
</dbReference>
<dbReference type="AlphaFoldDB" id="A0A3N1D363"/>
<proteinExistence type="predicted"/>
<dbReference type="InterPro" id="IPR002878">
    <property type="entry name" value="ChsH2_C"/>
</dbReference>
<dbReference type="Pfam" id="PF01796">
    <property type="entry name" value="OB_ChsH2_C"/>
    <property type="match status" value="1"/>
</dbReference>
<dbReference type="InterPro" id="IPR052513">
    <property type="entry name" value="Thioester_dehydratase-like"/>
</dbReference>
<dbReference type="SUPFAM" id="SSF50249">
    <property type="entry name" value="Nucleic acid-binding proteins"/>
    <property type="match status" value="1"/>
</dbReference>
<comment type="caution">
    <text evidence="3">The sequence shown here is derived from an EMBL/GenBank/DDBJ whole genome shotgun (WGS) entry which is preliminary data.</text>
</comment>
<protein>
    <recommendedName>
        <fullName evidence="5">OB-fold protein</fullName>
    </recommendedName>
</protein>
<dbReference type="RefSeq" id="WP_123667185.1">
    <property type="nucleotide sequence ID" value="NZ_RJKE01000001.1"/>
</dbReference>
<name>A0A3N1D363_9ACTN</name>
<dbReference type="EMBL" id="RJKE01000001">
    <property type="protein sequence ID" value="ROO87961.1"/>
    <property type="molecule type" value="Genomic_DNA"/>
</dbReference>
<evidence type="ECO:0000313" key="4">
    <source>
        <dbReference type="Proteomes" id="UP000272400"/>
    </source>
</evidence>
<organism evidence="3 4">
    <name type="scientific">Actinocorallia herbida</name>
    <dbReference type="NCBI Taxonomy" id="58109"/>
    <lineage>
        <taxon>Bacteria</taxon>
        <taxon>Bacillati</taxon>
        <taxon>Actinomycetota</taxon>
        <taxon>Actinomycetes</taxon>
        <taxon>Streptosporangiales</taxon>
        <taxon>Thermomonosporaceae</taxon>
        <taxon>Actinocorallia</taxon>
    </lineage>
</organism>
<sequence>MTVGIVHRDAQTAEFFDAAARGELLIRRCGACGAFNAPQVLACEHCQSDRQAWAVAAGTGTVVSWTVVHGRARGDAPPSRTSVAIVELDEGPWLHARLTGLEPEAITAGLKVAVAFERPEGGEPVPTFRPR</sequence>
<feature type="domain" description="ChsH2 rubredoxin-like zinc ribbon" evidence="2">
    <location>
        <begin position="16"/>
        <end position="49"/>
    </location>
</feature>
<dbReference type="InterPro" id="IPR012340">
    <property type="entry name" value="NA-bd_OB-fold"/>
</dbReference>
<dbReference type="OrthoDB" id="4542282at2"/>
<dbReference type="Gene3D" id="6.10.30.10">
    <property type="match status" value="1"/>
</dbReference>
<dbReference type="PANTHER" id="PTHR34075:SF5">
    <property type="entry name" value="BLR3430 PROTEIN"/>
    <property type="match status" value="1"/>
</dbReference>
<feature type="domain" description="ChsH2 C-terminal OB-fold" evidence="1">
    <location>
        <begin position="53"/>
        <end position="117"/>
    </location>
</feature>
<dbReference type="Pfam" id="PF12172">
    <property type="entry name" value="zf-ChsH2"/>
    <property type="match status" value="1"/>
</dbReference>
<keyword evidence="4" id="KW-1185">Reference proteome</keyword>
<gene>
    <name evidence="3" type="ORF">EDD29_5610</name>
</gene>
<evidence type="ECO:0000259" key="1">
    <source>
        <dbReference type="Pfam" id="PF01796"/>
    </source>
</evidence>
<dbReference type="Proteomes" id="UP000272400">
    <property type="component" value="Unassembled WGS sequence"/>
</dbReference>
<evidence type="ECO:0000259" key="2">
    <source>
        <dbReference type="Pfam" id="PF12172"/>
    </source>
</evidence>
<evidence type="ECO:0008006" key="5">
    <source>
        <dbReference type="Google" id="ProtNLM"/>
    </source>
</evidence>
<reference evidence="3 4" key="1">
    <citation type="submission" date="2018-11" db="EMBL/GenBank/DDBJ databases">
        <title>Sequencing the genomes of 1000 actinobacteria strains.</title>
        <authorList>
            <person name="Klenk H.-P."/>
        </authorList>
    </citation>
    <scope>NUCLEOTIDE SEQUENCE [LARGE SCALE GENOMIC DNA]</scope>
    <source>
        <strain evidence="3 4">DSM 44254</strain>
    </source>
</reference>
<evidence type="ECO:0000313" key="3">
    <source>
        <dbReference type="EMBL" id="ROO87961.1"/>
    </source>
</evidence>